<dbReference type="Pfam" id="PF07940">
    <property type="entry name" value="Hepar_II_III_C"/>
    <property type="match status" value="1"/>
</dbReference>
<evidence type="ECO:0000313" key="3">
    <source>
        <dbReference type="EMBL" id="PTW60885.1"/>
    </source>
</evidence>
<name>A0A2T5VAW4_9HYPH</name>
<evidence type="ECO:0000313" key="4">
    <source>
        <dbReference type="Proteomes" id="UP000244081"/>
    </source>
</evidence>
<accession>A0A2T5VAW4</accession>
<evidence type="ECO:0000259" key="2">
    <source>
        <dbReference type="Pfam" id="PF07940"/>
    </source>
</evidence>
<dbReference type="GO" id="GO:0016829">
    <property type="term" value="F:lyase activity"/>
    <property type="evidence" value="ECO:0007669"/>
    <property type="project" value="InterPro"/>
</dbReference>
<dbReference type="Proteomes" id="UP000244081">
    <property type="component" value="Unassembled WGS sequence"/>
</dbReference>
<dbReference type="RefSeq" id="WP_107989720.1">
    <property type="nucleotide sequence ID" value="NZ_QAYG01000003.1"/>
</dbReference>
<dbReference type="GO" id="GO:0030313">
    <property type="term" value="C:cell envelope"/>
    <property type="evidence" value="ECO:0007669"/>
    <property type="project" value="UniProtKB-SubCell"/>
</dbReference>
<dbReference type="InterPro" id="IPR012480">
    <property type="entry name" value="Hepar_II_III_C"/>
</dbReference>
<protein>
    <submittedName>
        <fullName evidence="3">Putative heparinase superfamily protein</fullName>
    </submittedName>
</protein>
<organism evidence="3 4">
    <name type="scientific">Breoghania corrubedonensis</name>
    <dbReference type="NCBI Taxonomy" id="665038"/>
    <lineage>
        <taxon>Bacteria</taxon>
        <taxon>Pseudomonadati</taxon>
        <taxon>Pseudomonadota</taxon>
        <taxon>Alphaproteobacteria</taxon>
        <taxon>Hyphomicrobiales</taxon>
        <taxon>Stappiaceae</taxon>
        <taxon>Breoghania</taxon>
    </lineage>
</organism>
<dbReference type="EMBL" id="QAYG01000003">
    <property type="protein sequence ID" value="PTW60885.1"/>
    <property type="molecule type" value="Genomic_DNA"/>
</dbReference>
<proteinExistence type="predicted"/>
<dbReference type="OrthoDB" id="9787373at2"/>
<keyword evidence="4" id="KW-1185">Reference proteome</keyword>
<feature type="domain" description="Heparinase II/III-like C-terminal" evidence="2">
    <location>
        <begin position="312"/>
        <end position="558"/>
    </location>
</feature>
<dbReference type="Gene3D" id="2.70.98.70">
    <property type="match status" value="1"/>
</dbReference>
<sequence>MALESMSDQARIWRLVASHAWRATLRWMHGGPASAFAPFNAVPARLLIAPQDLRTADPTIAVDIYAGRFVFSGHFVEAGGQSPFEVNPPSPDWARALHGFGWLRHLRAAETAMARSNARALIDEWIRLVGRRHAYAWEPGVVARRVLSWLSQSPLLLENCDRDFYRRFLKSLSRQVRFLRKTVNEAPDGQPRLLVTMAIAAASISMSGQGRFARLSQKRLDQELARQILPDGGHISRNPGAVLEILTDLLPIRQAFTSQGQPPSQAVMDAVDRMMPMIRFFRMGDGSFAHFNGMGATSGDLVATVLAYDDARGTPPADAAHSGYQRLVAADTLMVMDTGRPPPPTISQLAHAGCLSFEMSSGRNSIVVNCGVSGKGHETWRKVARSTAAHSTLEYNSTSSCRFMAGDQLTRWLGSLIVAGPTSVPVTREEDDAGIHITASHNGYAPQRVRHERSIRLARDGSVLEGCDRLEPVGTLASGDHDRYVVRFHLHPGIKASLVRGGGAVLLMCADGEAWEFTAPDAQVSLEESIYLSDVHGHRHTEQIVIHERLRHRRDVAWVFRRTATAKPQRRRGQADEDAVETLI</sequence>
<dbReference type="AlphaFoldDB" id="A0A2T5VAW4"/>
<comment type="caution">
    <text evidence="3">The sequence shown here is derived from an EMBL/GenBank/DDBJ whole genome shotgun (WGS) entry which is preliminary data.</text>
</comment>
<dbReference type="Gene3D" id="1.50.10.100">
    <property type="entry name" value="Chondroitin AC/alginate lyase"/>
    <property type="match status" value="1"/>
</dbReference>
<evidence type="ECO:0000256" key="1">
    <source>
        <dbReference type="ARBA" id="ARBA00004196"/>
    </source>
</evidence>
<reference evidence="3 4" key="1">
    <citation type="submission" date="2018-04" db="EMBL/GenBank/DDBJ databases">
        <title>Genomic Encyclopedia of Archaeal and Bacterial Type Strains, Phase II (KMG-II): from individual species to whole genera.</title>
        <authorList>
            <person name="Goeker M."/>
        </authorList>
    </citation>
    <scope>NUCLEOTIDE SEQUENCE [LARGE SCALE GENOMIC DNA]</scope>
    <source>
        <strain evidence="3 4">DSM 23382</strain>
    </source>
</reference>
<comment type="subcellular location">
    <subcellularLocation>
        <location evidence="1">Cell envelope</location>
    </subcellularLocation>
</comment>
<dbReference type="InterPro" id="IPR008929">
    <property type="entry name" value="Chondroitin_lyas"/>
</dbReference>
<gene>
    <name evidence="3" type="ORF">C8N35_10364</name>
</gene>